<feature type="chain" id="PRO_5044263596" evidence="2">
    <location>
        <begin position="18"/>
        <end position="206"/>
    </location>
</feature>
<name>A0AB34FDG8_9HYPO</name>
<evidence type="ECO:0000313" key="4">
    <source>
        <dbReference type="Proteomes" id="UP001163105"/>
    </source>
</evidence>
<feature type="region of interest" description="Disordered" evidence="1">
    <location>
        <begin position="161"/>
        <end position="206"/>
    </location>
</feature>
<feature type="compositionally biased region" description="Low complexity" evidence="1">
    <location>
        <begin position="28"/>
        <end position="45"/>
    </location>
</feature>
<feature type="compositionally biased region" description="Low complexity" evidence="1">
    <location>
        <begin position="172"/>
        <end position="206"/>
    </location>
</feature>
<organism evidence="3 4">
    <name type="scientific">Purpureocillium lavendulum</name>
    <dbReference type="NCBI Taxonomy" id="1247861"/>
    <lineage>
        <taxon>Eukaryota</taxon>
        <taxon>Fungi</taxon>
        <taxon>Dikarya</taxon>
        <taxon>Ascomycota</taxon>
        <taxon>Pezizomycotina</taxon>
        <taxon>Sordariomycetes</taxon>
        <taxon>Hypocreomycetidae</taxon>
        <taxon>Hypocreales</taxon>
        <taxon>Ophiocordycipitaceae</taxon>
        <taxon>Purpureocillium</taxon>
    </lineage>
</organism>
<keyword evidence="2" id="KW-0732">Signal</keyword>
<dbReference type="AlphaFoldDB" id="A0AB34FDG8"/>
<evidence type="ECO:0000256" key="1">
    <source>
        <dbReference type="SAM" id="MobiDB-lite"/>
    </source>
</evidence>
<feature type="compositionally biased region" description="Low complexity" evidence="1">
    <location>
        <begin position="95"/>
        <end position="106"/>
    </location>
</feature>
<dbReference type="EMBL" id="JAQHRD010000013">
    <property type="protein sequence ID" value="KAJ6437258.1"/>
    <property type="molecule type" value="Genomic_DNA"/>
</dbReference>
<proteinExistence type="predicted"/>
<keyword evidence="4" id="KW-1185">Reference proteome</keyword>
<protein>
    <submittedName>
        <fullName evidence="3">Cytochrome d ubiquinol oxidase subunit</fullName>
    </submittedName>
</protein>
<reference evidence="3" key="1">
    <citation type="submission" date="2023-01" db="EMBL/GenBank/DDBJ databases">
        <title>The growth and conidiation of Purpureocillium lavendulum are regulated by nitrogen source and histone H3K14 acetylation.</title>
        <authorList>
            <person name="Tang P."/>
            <person name="Han J."/>
            <person name="Zhang C."/>
            <person name="Tang P."/>
            <person name="Qi F."/>
            <person name="Zhang K."/>
            <person name="Liang L."/>
        </authorList>
    </citation>
    <scope>NUCLEOTIDE SEQUENCE</scope>
    <source>
        <strain evidence="3">YMF1.00683</strain>
    </source>
</reference>
<dbReference type="Proteomes" id="UP001163105">
    <property type="component" value="Unassembled WGS sequence"/>
</dbReference>
<feature type="region of interest" description="Disordered" evidence="1">
    <location>
        <begin position="20"/>
        <end position="111"/>
    </location>
</feature>
<evidence type="ECO:0000256" key="2">
    <source>
        <dbReference type="SAM" id="SignalP"/>
    </source>
</evidence>
<feature type="compositionally biased region" description="Pro residues" evidence="1">
    <location>
        <begin position="65"/>
        <end position="74"/>
    </location>
</feature>
<evidence type="ECO:0000313" key="3">
    <source>
        <dbReference type="EMBL" id="KAJ6437258.1"/>
    </source>
</evidence>
<feature type="compositionally biased region" description="Basic and acidic residues" evidence="1">
    <location>
        <begin position="47"/>
        <end position="62"/>
    </location>
</feature>
<sequence length="206" mass="20603">MKTSLVYFAALFLSAIAVPVDPEGRSCTQAGTQTSAQAGAQAGSQEVPKKDPKKAPKQDPKKAPKPNPKQAPKPAPKKGKPAPKAAPAPKPPAAAPNATAALPPQADTCVGMSKSCSHVLKELKEGLDNGTIDIKTIDEFAAKLERDPKCADAVRDCGGQLPSGIVPPPAQAPAKAPAKGAPKGSPAKAPAGKPAGPGGASAPKKA</sequence>
<gene>
    <name evidence="3" type="ORF">O9K51_10231</name>
</gene>
<feature type="signal peptide" evidence="2">
    <location>
        <begin position="1"/>
        <end position="17"/>
    </location>
</feature>
<feature type="compositionally biased region" description="Pro residues" evidence="1">
    <location>
        <begin position="84"/>
        <end position="94"/>
    </location>
</feature>
<comment type="caution">
    <text evidence="3">The sequence shown here is derived from an EMBL/GenBank/DDBJ whole genome shotgun (WGS) entry which is preliminary data.</text>
</comment>
<accession>A0AB34FDG8</accession>